<reference evidence="2 3" key="2">
    <citation type="submission" date="2016-11" db="EMBL/GenBank/DDBJ databases">
        <authorList>
            <person name="Jaros S."/>
            <person name="Januszkiewicz K."/>
            <person name="Wedrychowicz H."/>
        </authorList>
    </citation>
    <scope>NUCLEOTIDE SEQUENCE [LARGE SCALE GENOMIC DNA]</scope>
    <source>
        <strain evidence="2 3">DSM 44523</strain>
    </source>
</reference>
<dbReference type="Proteomes" id="UP000184501">
    <property type="component" value="Unassembled WGS sequence"/>
</dbReference>
<accession>Q2MEX8</accession>
<organism evidence="1">
    <name type="scientific">Streptoalloteichus hindustanus</name>
    <dbReference type="NCBI Taxonomy" id="2017"/>
    <lineage>
        <taxon>Bacteria</taxon>
        <taxon>Bacillati</taxon>
        <taxon>Actinomycetota</taxon>
        <taxon>Actinomycetes</taxon>
        <taxon>Pseudonocardiales</taxon>
        <taxon>Pseudonocardiaceae</taxon>
        <taxon>Streptoalloteichus</taxon>
    </lineage>
</organism>
<dbReference type="EMBL" id="FQVN01000008">
    <property type="protein sequence ID" value="SHG39134.1"/>
    <property type="molecule type" value="Genomic_DNA"/>
</dbReference>
<dbReference type="AlphaFoldDB" id="Q2MEX8"/>
<evidence type="ECO:0000313" key="1">
    <source>
        <dbReference type="EMBL" id="CAI47646.1"/>
    </source>
</evidence>
<evidence type="ECO:0000313" key="2">
    <source>
        <dbReference type="EMBL" id="SHG39134.1"/>
    </source>
</evidence>
<sequence>MRIDDVTRPGLAGGVVALRADASAEWGVGHVVRCLALAEEVLARGGRPVLVADLGDVAWLAEEVRARGLAVRPPASDPAGFADQLHALGARATVIDSYRLGPEHYTAARAVAPVVALYDRHSGPVPGDVLVDQVFGAEQDPPPPDADQATVLRGPRYALIRDLVRRHRPATRPAAMPLAGRAPRVLLVLGGTDARGATGALTEILLASCPSLDLTVVGGGLDGPAPATGAGQRLSVHRPSAELPRLMAEADLVISAAGTTLAELCCVGAAAAAVWVVDNQLPVYRSALAAGCVHGLGSLAEVLADPGRAGAAVRALLESPERRTALAGAAWELVDGAGRGRVVDALAARLADRRPATR</sequence>
<dbReference type="STRING" id="2017.SAMN05444320_108258"/>
<dbReference type="GO" id="GO:0016740">
    <property type="term" value="F:transferase activity"/>
    <property type="evidence" value="ECO:0007669"/>
    <property type="project" value="UniProtKB-KW"/>
</dbReference>
<proteinExistence type="predicted"/>
<evidence type="ECO:0000313" key="3">
    <source>
        <dbReference type="Proteomes" id="UP000184501"/>
    </source>
</evidence>
<name>Q2MEX8_STRHI</name>
<reference evidence="1" key="1">
    <citation type="submission" date="2005-01" db="EMBL/GenBank/DDBJ databases">
        <title>Comparison of the "mixed" gene clusters for the biosynthesis of the aminoglycoside antibiotics apramycin (Streptoalloteichus hindustanus DSM 44523 and Streptomyces tenebrarius DSM 40477)and hygromycin B (Streptomyces hygroscopicus subsp. hygroscopicus DSM 40578), which contain genes related to both the biosynthesis of other aminoglycosides and cell-wall sugars.</title>
        <authorList>
            <person name="Aboshanab K.M."/>
            <person name="Schmidt-Beissner H."/>
            <person name="Wehmeier U.F."/>
            <person name="Welzel K."/>
            <person name="Vente A."/>
            <person name="Piepersberg W."/>
        </authorList>
    </citation>
    <scope>NUCLEOTIDE SEQUENCE</scope>
    <source>
        <strain evidence="1">Type strain:DSM 44523</strain>
    </source>
</reference>
<keyword evidence="3" id="KW-1185">Reference proteome</keyword>
<gene>
    <name evidence="1" type="primary">aprH</name>
    <name evidence="2" type="ORF">SAMN05444320_108258</name>
    <name evidence="1" type="ORF">ShinN01.11</name>
</gene>
<dbReference type="SUPFAM" id="SSF53756">
    <property type="entry name" value="UDP-Glycosyltransferase/glycogen phosphorylase"/>
    <property type="match status" value="1"/>
</dbReference>
<dbReference type="OrthoDB" id="9805604at2"/>
<dbReference type="Gene3D" id="3.40.50.11190">
    <property type="match status" value="1"/>
</dbReference>
<dbReference type="Gene3D" id="3.40.50.2000">
    <property type="entry name" value="Glycogen Phosphorylase B"/>
    <property type="match status" value="1"/>
</dbReference>
<dbReference type="RefSeq" id="WP_073487324.1">
    <property type="nucleotide sequence ID" value="NZ_FQVN01000008.1"/>
</dbReference>
<keyword evidence="1" id="KW-0808">Transferase</keyword>
<protein>
    <submittedName>
        <fullName evidence="1">Putative glycosyltransferase</fullName>
    </submittedName>
    <submittedName>
        <fullName evidence="2">Spore coat polysaccharide biosynthesis protein SpsG, predicted glycosyltransferase</fullName>
    </submittedName>
</protein>
<dbReference type="EMBL" id="AJ875019">
    <property type="protein sequence ID" value="CAI47646.1"/>
    <property type="molecule type" value="Genomic_DNA"/>
</dbReference>